<feature type="transmembrane region" description="Helical" evidence="6">
    <location>
        <begin position="310"/>
        <end position="328"/>
    </location>
</feature>
<comment type="subcellular location">
    <subcellularLocation>
        <location evidence="1">Membrane</location>
        <topology evidence="1">Multi-pass membrane protein</topology>
    </subcellularLocation>
</comment>
<dbReference type="PANTHER" id="PTHR30071">
    <property type="entry name" value="HEME EXPORTER PROTEIN C"/>
    <property type="match status" value="1"/>
</dbReference>
<feature type="transmembrane region" description="Helical" evidence="6">
    <location>
        <begin position="184"/>
        <end position="200"/>
    </location>
</feature>
<comment type="caution">
    <text evidence="8">The sequence shown here is derived from an EMBL/GenBank/DDBJ whole genome shotgun (WGS) entry which is preliminary data.</text>
</comment>
<dbReference type="GO" id="GO:0005886">
    <property type="term" value="C:plasma membrane"/>
    <property type="evidence" value="ECO:0007669"/>
    <property type="project" value="TreeGrafter"/>
</dbReference>
<evidence type="ECO:0000256" key="3">
    <source>
        <dbReference type="ARBA" id="ARBA00022748"/>
    </source>
</evidence>
<keyword evidence="2 6" id="KW-0812">Transmembrane</keyword>
<dbReference type="GO" id="GO:0020037">
    <property type="term" value="F:heme binding"/>
    <property type="evidence" value="ECO:0007669"/>
    <property type="project" value="InterPro"/>
</dbReference>
<evidence type="ECO:0000259" key="7">
    <source>
        <dbReference type="Pfam" id="PF01578"/>
    </source>
</evidence>
<dbReference type="NCBIfam" id="TIGR03144">
    <property type="entry name" value="cytochr_II_ccsB"/>
    <property type="match status" value="1"/>
</dbReference>
<reference evidence="8 9" key="1">
    <citation type="submission" date="2019-08" db="EMBL/GenBank/DDBJ databases">
        <title>Draft genome of C. urealyticum strain VH4248.</title>
        <authorList>
            <person name="Navas J."/>
        </authorList>
    </citation>
    <scope>NUCLEOTIDE SEQUENCE [LARGE SCALE GENOMIC DNA]</scope>
    <source>
        <strain evidence="8 9">VH4248</strain>
    </source>
</reference>
<proteinExistence type="predicted"/>
<dbReference type="PANTHER" id="PTHR30071:SF1">
    <property type="entry name" value="CYTOCHROME B_B6 PROTEIN-RELATED"/>
    <property type="match status" value="1"/>
</dbReference>
<dbReference type="AlphaFoldDB" id="A0A5D4FTQ6"/>
<keyword evidence="3" id="KW-0201">Cytochrome c-type biogenesis</keyword>
<feature type="transmembrane region" description="Helical" evidence="6">
    <location>
        <begin position="340"/>
        <end position="361"/>
    </location>
</feature>
<feature type="transmembrane region" description="Helical" evidence="6">
    <location>
        <begin position="220"/>
        <end position="246"/>
    </location>
</feature>
<evidence type="ECO:0000256" key="6">
    <source>
        <dbReference type="SAM" id="Phobius"/>
    </source>
</evidence>
<feature type="transmembrane region" description="Helical" evidence="6">
    <location>
        <begin position="124"/>
        <end position="146"/>
    </location>
</feature>
<dbReference type="Pfam" id="PF01578">
    <property type="entry name" value="Cytochrom_C_asm"/>
    <property type="match status" value="1"/>
</dbReference>
<name>A0A5D4FTQ6_9CORY</name>
<evidence type="ECO:0000313" key="8">
    <source>
        <dbReference type="EMBL" id="TYR19891.1"/>
    </source>
</evidence>
<evidence type="ECO:0000256" key="2">
    <source>
        <dbReference type="ARBA" id="ARBA00022692"/>
    </source>
</evidence>
<protein>
    <submittedName>
        <fullName evidence="8">C-type cytochrome biogenesis protein CcsB</fullName>
    </submittedName>
</protein>
<feature type="domain" description="Cytochrome c assembly protein" evidence="7">
    <location>
        <begin position="155"/>
        <end position="365"/>
    </location>
</feature>
<sequence length="371" mass="40534">MQINQDLALFSDLAYKTTVVLYLLALAVSLFYYGLVRLANDARRERARVLKNEATPQEAKRRQKVAVGAGAPGAATTDVVADEVGDDGVADVSGIATSSLDEENLPAGLRTETILQRVKRADTFGGITQALVWLAIAVHAAFLVLRGMSANRFPWGNLFEYVAVVTLFAMVAAAVVINRRSMRVMWPWVLTPVTLLLFYGGTKLYAETAPVVPALQSNWFVIHVSTVSIGGGIGLLSGMASLMYLLRRWHPKGQEKGFFGAIASPLPDASKLDALAYRSAIWTLPIFGLGIIFGAIWADAAWGRFWGWDPKETVSFITWILYAAYLHARATPGWRGTKAAWINVIAFATMVFNLFFINMVVSGLHSYAGLN</sequence>
<evidence type="ECO:0000256" key="5">
    <source>
        <dbReference type="ARBA" id="ARBA00023136"/>
    </source>
</evidence>
<dbReference type="InterPro" id="IPR002541">
    <property type="entry name" value="Cyt_c_assembly"/>
</dbReference>
<accession>A0A5D4FTQ6</accession>
<keyword evidence="4 6" id="KW-1133">Transmembrane helix</keyword>
<keyword evidence="5 6" id="KW-0472">Membrane</keyword>
<dbReference type="EMBL" id="VSZI01000001">
    <property type="protein sequence ID" value="TYR19891.1"/>
    <property type="molecule type" value="Genomic_DNA"/>
</dbReference>
<evidence type="ECO:0000313" key="9">
    <source>
        <dbReference type="Proteomes" id="UP000324726"/>
    </source>
</evidence>
<dbReference type="GO" id="GO:0017004">
    <property type="term" value="P:cytochrome complex assembly"/>
    <property type="evidence" value="ECO:0007669"/>
    <property type="project" value="UniProtKB-KW"/>
</dbReference>
<feature type="transmembrane region" description="Helical" evidence="6">
    <location>
        <begin position="158"/>
        <end position="177"/>
    </location>
</feature>
<evidence type="ECO:0000256" key="4">
    <source>
        <dbReference type="ARBA" id="ARBA00022989"/>
    </source>
</evidence>
<dbReference type="Proteomes" id="UP000324726">
    <property type="component" value="Unassembled WGS sequence"/>
</dbReference>
<dbReference type="InterPro" id="IPR017562">
    <property type="entry name" value="Cyt_c_biogenesis_CcsA"/>
</dbReference>
<evidence type="ECO:0000256" key="1">
    <source>
        <dbReference type="ARBA" id="ARBA00004141"/>
    </source>
</evidence>
<feature type="transmembrane region" description="Helical" evidence="6">
    <location>
        <begin position="20"/>
        <end position="39"/>
    </location>
</feature>
<dbReference type="RefSeq" id="WP_148811582.1">
    <property type="nucleotide sequence ID" value="NZ_VSZI01000001.1"/>
</dbReference>
<gene>
    <name evidence="8" type="primary">ccsB</name>
    <name evidence="8" type="ORF">FYJ87_02520</name>
</gene>
<feature type="transmembrane region" description="Helical" evidence="6">
    <location>
        <begin position="280"/>
        <end position="298"/>
    </location>
</feature>
<organism evidence="8 9">
    <name type="scientific">Corynebacterium urealyticum</name>
    <dbReference type="NCBI Taxonomy" id="43771"/>
    <lineage>
        <taxon>Bacteria</taxon>
        <taxon>Bacillati</taxon>
        <taxon>Actinomycetota</taxon>
        <taxon>Actinomycetes</taxon>
        <taxon>Mycobacteriales</taxon>
        <taxon>Corynebacteriaceae</taxon>
        <taxon>Corynebacterium</taxon>
    </lineage>
</organism>
<dbReference type="InterPro" id="IPR045062">
    <property type="entry name" value="Cyt_c_biogenesis_CcsA/CcmC"/>
</dbReference>